<dbReference type="InterPro" id="IPR016032">
    <property type="entry name" value="Sig_transdc_resp-reg_C-effctor"/>
</dbReference>
<dbReference type="InterPro" id="IPR001867">
    <property type="entry name" value="OmpR/PhoB-type_DNA-bd"/>
</dbReference>
<evidence type="ECO:0000256" key="2">
    <source>
        <dbReference type="PROSITE-ProRule" id="PRU01091"/>
    </source>
</evidence>
<keyword evidence="1 2" id="KW-0238">DNA-binding</keyword>
<gene>
    <name evidence="4" type="ORF">FKR81_41335</name>
</gene>
<comment type="caution">
    <text evidence="4">The sequence shown here is derived from an EMBL/GenBank/DDBJ whole genome shotgun (WGS) entry which is preliminary data.</text>
</comment>
<evidence type="ECO:0000313" key="4">
    <source>
        <dbReference type="EMBL" id="TWP44371.1"/>
    </source>
</evidence>
<dbReference type="GO" id="GO:0000160">
    <property type="term" value="P:phosphorelay signal transduction system"/>
    <property type="evidence" value="ECO:0007669"/>
    <property type="project" value="InterPro"/>
</dbReference>
<dbReference type="InterPro" id="IPR036388">
    <property type="entry name" value="WH-like_DNA-bd_sf"/>
</dbReference>
<name>A0A563EFC1_9PSEU</name>
<dbReference type="RefSeq" id="WP_146360808.1">
    <property type="nucleotide sequence ID" value="NZ_VOBR01000052.1"/>
</dbReference>
<feature type="domain" description="OmpR/PhoB-type" evidence="3">
    <location>
        <begin position="72"/>
        <end position="166"/>
    </location>
</feature>
<feature type="DNA-binding region" description="OmpR/PhoB-type" evidence="2">
    <location>
        <begin position="72"/>
        <end position="166"/>
    </location>
</feature>
<dbReference type="OrthoDB" id="3471838at2"/>
<reference evidence="4 5" key="1">
    <citation type="submission" date="2019-07" db="EMBL/GenBank/DDBJ databases">
        <title>Lentzea xizangensis sp. nov., isolated from Qinghai-Tibetan Plateau Soils.</title>
        <authorList>
            <person name="Huang J."/>
        </authorList>
    </citation>
    <scope>NUCLEOTIDE SEQUENCE [LARGE SCALE GENOMIC DNA]</scope>
    <source>
        <strain evidence="4 5">FXJ1.1311</strain>
    </source>
</reference>
<keyword evidence="5" id="KW-1185">Reference proteome</keyword>
<evidence type="ECO:0000313" key="5">
    <source>
        <dbReference type="Proteomes" id="UP000316639"/>
    </source>
</evidence>
<dbReference type="GO" id="GO:0003677">
    <property type="term" value="F:DNA binding"/>
    <property type="evidence" value="ECO:0007669"/>
    <property type="project" value="UniProtKB-UniRule"/>
</dbReference>
<dbReference type="SMART" id="SM00862">
    <property type="entry name" value="Trans_reg_C"/>
    <property type="match status" value="1"/>
</dbReference>
<dbReference type="AlphaFoldDB" id="A0A563EFC1"/>
<dbReference type="CDD" id="cd00383">
    <property type="entry name" value="trans_reg_C"/>
    <property type="match status" value="1"/>
</dbReference>
<dbReference type="Gene3D" id="1.10.10.10">
    <property type="entry name" value="Winged helix-like DNA-binding domain superfamily/Winged helix DNA-binding domain"/>
    <property type="match status" value="1"/>
</dbReference>
<protein>
    <submittedName>
        <fullName evidence="4">Helix-turn-helix domain-containing protein</fullName>
    </submittedName>
</protein>
<dbReference type="SUPFAM" id="SSF46894">
    <property type="entry name" value="C-terminal effector domain of the bipartite response regulators"/>
    <property type="match status" value="1"/>
</dbReference>
<evidence type="ECO:0000256" key="1">
    <source>
        <dbReference type="ARBA" id="ARBA00023125"/>
    </source>
</evidence>
<evidence type="ECO:0000259" key="3">
    <source>
        <dbReference type="PROSITE" id="PS51755"/>
    </source>
</evidence>
<dbReference type="GO" id="GO:0006355">
    <property type="term" value="P:regulation of DNA-templated transcription"/>
    <property type="evidence" value="ECO:0007669"/>
    <property type="project" value="InterPro"/>
</dbReference>
<dbReference type="Proteomes" id="UP000316639">
    <property type="component" value="Unassembled WGS sequence"/>
</dbReference>
<organism evidence="4 5">
    <name type="scientific">Lentzea tibetensis</name>
    <dbReference type="NCBI Taxonomy" id="2591470"/>
    <lineage>
        <taxon>Bacteria</taxon>
        <taxon>Bacillati</taxon>
        <taxon>Actinomycetota</taxon>
        <taxon>Actinomycetes</taxon>
        <taxon>Pseudonocardiales</taxon>
        <taxon>Pseudonocardiaceae</taxon>
        <taxon>Lentzea</taxon>
    </lineage>
</organism>
<dbReference type="PROSITE" id="PS51755">
    <property type="entry name" value="OMPR_PHOB"/>
    <property type="match status" value="1"/>
</dbReference>
<accession>A0A563EFC1</accession>
<sequence length="169" mass="19167">MSPNQPNQLPVEVVRWPVEADARDHCQRNGTLCLLVVEKGAPAPVLTDLREDWVRAPVAHQDLTVRIAMLRARAARYAVPELDTSGILRFRTRSVVLSPTERALVAELLRRFRALTSRDELLRCLPTREGDTSNALHLHIMRLRRRIEPLGLVIKTLWNQGYQLGPSGQ</sequence>
<dbReference type="Pfam" id="PF00486">
    <property type="entry name" value="Trans_reg_C"/>
    <property type="match status" value="1"/>
</dbReference>
<proteinExistence type="predicted"/>
<dbReference type="EMBL" id="VOBR01000052">
    <property type="protein sequence ID" value="TWP44371.1"/>
    <property type="molecule type" value="Genomic_DNA"/>
</dbReference>